<dbReference type="Gene3D" id="3.90.226.10">
    <property type="entry name" value="2-enoyl-CoA Hydratase, Chain A, domain 1"/>
    <property type="match status" value="1"/>
</dbReference>
<dbReference type="FunFam" id="3.90.226.10:FF:000058">
    <property type="entry name" value="Enoyl-CoA hydratase/isomerase family protein"/>
    <property type="match status" value="1"/>
</dbReference>
<dbReference type="CDD" id="cd06558">
    <property type="entry name" value="crotonase-like"/>
    <property type="match status" value="1"/>
</dbReference>
<dbReference type="RefSeq" id="XP_043144321.1">
    <property type="nucleotide sequence ID" value="XM_043288386.1"/>
</dbReference>
<evidence type="ECO:0000313" key="6">
    <source>
        <dbReference type="Proteomes" id="UP000036893"/>
    </source>
</evidence>
<reference evidence="5" key="2">
    <citation type="submission" date="2021-01" db="EMBL/GenBank/DDBJ databases">
        <title>Pan-genome distribution and transcriptional activeness of fungal secondary metabolism genes in Aspergillus section Fumigati.</title>
        <authorList>
            <person name="Takahashi H."/>
            <person name="Umemura M."/>
            <person name="Ninomiya A."/>
            <person name="Kusuya Y."/>
            <person name="Urayama S."/>
            <person name="Shimizu M."/>
            <person name="Watanabe A."/>
            <person name="Kamei K."/>
            <person name="Yaguchi T."/>
            <person name="Hagiwara D."/>
        </authorList>
    </citation>
    <scope>NUCLEOTIDE SEQUENCE</scope>
    <source>
        <strain evidence="5">IFM 46973</strain>
    </source>
</reference>
<proteinExistence type="inferred from homology"/>
<keyword evidence="3" id="KW-0456">Lyase</keyword>
<name>A0A8E0UYY2_9EURO</name>
<dbReference type="FunFam" id="1.10.12.10:FF:000001">
    <property type="entry name" value="Probable enoyl-CoA hydratase, mitochondrial"/>
    <property type="match status" value="1"/>
</dbReference>
<dbReference type="Pfam" id="PF00378">
    <property type="entry name" value="ECH_1"/>
    <property type="match status" value="1"/>
</dbReference>
<dbReference type="GO" id="GO:0006635">
    <property type="term" value="P:fatty acid beta-oxidation"/>
    <property type="evidence" value="ECO:0007669"/>
    <property type="project" value="TreeGrafter"/>
</dbReference>
<dbReference type="PANTHER" id="PTHR11941">
    <property type="entry name" value="ENOYL-COA HYDRATASE-RELATED"/>
    <property type="match status" value="1"/>
</dbReference>
<protein>
    <recommendedName>
        <fullName evidence="7">Methylglutaconyl-CoA hydratase, mitochondrial</fullName>
    </recommendedName>
</protein>
<reference evidence="5" key="1">
    <citation type="journal article" date="2015" name="Genome Announc.">
        <title>Draft Genome Sequence of the Pathogenic Filamentous Fungus Aspergillus udagawae Strain IFM 46973T.</title>
        <authorList>
            <person name="Kusuya Y."/>
            <person name="Takahashi-Nakaguchi A."/>
            <person name="Takahashi H."/>
            <person name="Yaguchi T."/>
        </authorList>
    </citation>
    <scope>NUCLEOTIDE SEQUENCE</scope>
    <source>
        <strain evidence="5">IFM 46973</strain>
    </source>
</reference>
<evidence type="ECO:0000256" key="4">
    <source>
        <dbReference type="SAM" id="MobiDB-lite"/>
    </source>
</evidence>
<evidence type="ECO:0000256" key="2">
    <source>
        <dbReference type="ARBA" id="ARBA00023026"/>
    </source>
</evidence>
<evidence type="ECO:0000256" key="1">
    <source>
        <dbReference type="ARBA" id="ARBA00005254"/>
    </source>
</evidence>
<sequence>MAILEALLTDRSSKYFSRPTHPTKWHRNGFLCSAGVFREYGYISTAASSEKERLIDANGEEDRWHNLWCRIRNQSQLSRSFSPSGSNHLCGRNESSGESDNSPSIVNVNSHEHDATLTEHSEKKAMSSRKATKVKGTQSSIVTPTQYLLDVLLTSARITGDGPGQTQPTNLIGSDYGKWQKEAPRKQPRLSLQTILADWIRFVDPILGRVHRAHDDTEATPELDAVLRRAFSPKIIEYLTARHCSPSDVLLWSWILRSNTSHGAALRILMAESAEGARPGSQHRLIPPFIPLLLLRRQSLDAKTFRLLLIYSLHTITGRKIPPFDVFTRVQYTAQELEVNLDSQQTEPLIDPTTCFAFVTRLLRHAREVWPQAQLTIARAFASYLTLLRNDQEISEIARHRRNQFMADKFNACLWLLSLPCKAGPFKFVSVQQQAQFELLKAMAGHNPVLPVTRQGYQGIIAVQLAHKKTSAERQSAELKAPSWPPWKEEKLGIDSQRGNEGMKSRAMRVMAQMREAGYSHTRWEEVSGILAGWDTDKSPTVQTRALMRRPQLLRGPAGSKPDHHAVWVARIRATRTVREAWACFLSYQDLGLPPRASIYVAMAEKLIFRRKALENDFDHISHSLPGDGLEVFPEPASARDLIYVHTEPPTLEELLKQMLSQGIRPSGRFLALLLRSAPTFNCGLDYLSCSDLSNEQIQALCTVWERTSDYDALDSKVLAELPDYLFSSFIGFLCNFSSLDSLHLERHDIRTADLFPIIMRNIHPNKPKTSTLFSTVHTSGASSTLQHPKTLSHAIQLLKLRNSRFTPPWIHLLTALSKDRIRTPYRRMSRSAQRVLAWYEMVEVIGWMKERAIEPGLQGHQVLCASFSKAVMAGLKHPHAAEEGLAIVHEAARRGSIKHSKVLRPHFEDMVRSGLAILKEHFDQLVLSDPRNAPFAEHSAGTFESATSPPVAVPPMLHVPSPAVLHAFVRALGLAGDHDGLLKLLRWMSQNAPTLKEASDEHMNGDRMMRRALVALRVFLEGYEGKRPWGSSDNLPSESMAGGEYLFNDVSDTDASVSDSKLHEAHEIVAATPLWGSWPSDDEVWDPIDIEEMPPRLPRLAPALSSSPRIVSLRVTISRYSTSADDAVIQTQQVPAPGSGSVRVLLLNRPKARNALSRTLLDALSKQIHSIAAEGGTGPTRALIIASNADAAFCAGADLKERAKMTKEETNAFLTKLRGTFHDLAALQIPTISAISSTALGGGLELALCTHLRVFGSSAIVGLPETRLAIIPGAGGTYRLPALIGVNRARDMILTGRRVSGPEAYFLGLCDRLVEILPEEEGKEGVAREKVLRESIKLALDICEGGPIAIKQAIQAVAGYQRGEAAENEAYNGVIETEDRYEALRAFAEKRKPAFRGR</sequence>
<evidence type="ECO:0008006" key="7">
    <source>
        <dbReference type="Google" id="ProtNLM"/>
    </source>
</evidence>
<dbReference type="EMBL" id="BBXM02000002">
    <property type="protein sequence ID" value="GIC87055.1"/>
    <property type="molecule type" value="Genomic_DNA"/>
</dbReference>
<dbReference type="InterPro" id="IPR001753">
    <property type="entry name" value="Enoyl-CoA_hydra/iso"/>
</dbReference>
<dbReference type="InterPro" id="IPR014748">
    <property type="entry name" value="Enoyl-CoA_hydra_C"/>
</dbReference>
<feature type="compositionally biased region" description="Polar residues" evidence="4">
    <location>
        <begin position="78"/>
        <end position="109"/>
    </location>
</feature>
<feature type="region of interest" description="Disordered" evidence="4">
    <location>
        <begin position="78"/>
        <end position="137"/>
    </location>
</feature>
<dbReference type="Proteomes" id="UP000036893">
    <property type="component" value="Unassembled WGS sequence"/>
</dbReference>
<keyword evidence="2" id="KW-0843">Virulence</keyword>
<gene>
    <name evidence="5" type="ORF">Aud_003436</name>
</gene>
<dbReference type="GO" id="GO:0005739">
    <property type="term" value="C:mitochondrion"/>
    <property type="evidence" value="ECO:0007669"/>
    <property type="project" value="TreeGrafter"/>
</dbReference>
<evidence type="ECO:0000313" key="5">
    <source>
        <dbReference type="EMBL" id="GIC87055.1"/>
    </source>
</evidence>
<dbReference type="GO" id="GO:0016836">
    <property type="term" value="F:hydro-lyase activity"/>
    <property type="evidence" value="ECO:0007669"/>
    <property type="project" value="UniProtKB-ARBA"/>
</dbReference>
<dbReference type="InterPro" id="IPR029045">
    <property type="entry name" value="ClpP/crotonase-like_dom_sf"/>
</dbReference>
<feature type="compositionally biased region" description="Basic and acidic residues" evidence="4">
    <location>
        <begin position="110"/>
        <end position="125"/>
    </location>
</feature>
<accession>A0A8E0UYY2</accession>
<dbReference type="Gene3D" id="1.10.12.10">
    <property type="entry name" value="Lyase 2-enoyl-coa Hydratase, Chain A, domain 2"/>
    <property type="match status" value="1"/>
</dbReference>
<evidence type="ECO:0000256" key="3">
    <source>
        <dbReference type="ARBA" id="ARBA00023239"/>
    </source>
</evidence>
<comment type="similarity">
    <text evidence="1">Belongs to the enoyl-CoA hydratase/isomerase family.</text>
</comment>
<dbReference type="SUPFAM" id="SSF52096">
    <property type="entry name" value="ClpP/crotonase"/>
    <property type="match status" value="1"/>
</dbReference>
<organism evidence="5 6">
    <name type="scientific">Aspergillus udagawae</name>
    <dbReference type="NCBI Taxonomy" id="91492"/>
    <lineage>
        <taxon>Eukaryota</taxon>
        <taxon>Fungi</taxon>
        <taxon>Dikarya</taxon>
        <taxon>Ascomycota</taxon>
        <taxon>Pezizomycotina</taxon>
        <taxon>Eurotiomycetes</taxon>
        <taxon>Eurotiomycetidae</taxon>
        <taxon>Eurotiales</taxon>
        <taxon>Aspergillaceae</taxon>
        <taxon>Aspergillus</taxon>
        <taxon>Aspergillus subgen. Fumigati</taxon>
    </lineage>
</organism>
<dbReference type="GeneID" id="66990912"/>
<comment type="caution">
    <text evidence="5">The sequence shown here is derived from an EMBL/GenBank/DDBJ whole genome shotgun (WGS) entry which is preliminary data.</text>
</comment>
<dbReference type="PANTHER" id="PTHR11941:SF171">
    <property type="entry name" value="SD19268P"/>
    <property type="match status" value="1"/>
</dbReference>